<name>A0ABR2F0S7_9ROSI</name>
<dbReference type="Proteomes" id="UP001472677">
    <property type="component" value="Unassembled WGS sequence"/>
</dbReference>
<keyword evidence="2" id="KW-1185">Reference proteome</keyword>
<protein>
    <submittedName>
        <fullName evidence="1">Uncharacterized protein</fullName>
    </submittedName>
</protein>
<gene>
    <name evidence="1" type="ORF">V6N12_007088</name>
</gene>
<comment type="caution">
    <text evidence="1">The sequence shown here is derived from an EMBL/GenBank/DDBJ whole genome shotgun (WGS) entry which is preliminary data.</text>
</comment>
<reference evidence="1 2" key="1">
    <citation type="journal article" date="2024" name="G3 (Bethesda)">
        <title>Genome assembly of Hibiscus sabdariffa L. provides insights into metabolisms of medicinal natural products.</title>
        <authorList>
            <person name="Kim T."/>
        </authorList>
    </citation>
    <scope>NUCLEOTIDE SEQUENCE [LARGE SCALE GENOMIC DNA]</scope>
    <source>
        <strain evidence="1">TK-2024</strain>
        <tissue evidence="1">Old leaves</tissue>
    </source>
</reference>
<evidence type="ECO:0000313" key="1">
    <source>
        <dbReference type="EMBL" id="KAK8568540.1"/>
    </source>
</evidence>
<dbReference type="EMBL" id="JBBPBM010000009">
    <property type="protein sequence ID" value="KAK8568540.1"/>
    <property type="molecule type" value="Genomic_DNA"/>
</dbReference>
<organism evidence="1 2">
    <name type="scientific">Hibiscus sabdariffa</name>
    <name type="common">roselle</name>
    <dbReference type="NCBI Taxonomy" id="183260"/>
    <lineage>
        <taxon>Eukaryota</taxon>
        <taxon>Viridiplantae</taxon>
        <taxon>Streptophyta</taxon>
        <taxon>Embryophyta</taxon>
        <taxon>Tracheophyta</taxon>
        <taxon>Spermatophyta</taxon>
        <taxon>Magnoliopsida</taxon>
        <taxon>eudicotyledons</taxon>
        <taxon>Gunneridae</taxon>
        <taxon>Pentapetalae</taxon>
        <taxon>rosids</taxon>
        <taxon>malvids</taxon>
        <taxon>Malvales</taxon>
        <taxon>Malvaceae</taxon>
        <taxon>Malvoideae</taxon>
        <taxon>Hibiscus</taxon>
    </lineage>
</organism>
<proteinExistence type="predicted"/>
<evidence type="ECO:0000313" key="2">
    <source>
        <dbReference type="Proteomes" id="UP001472677"/>
    </source>
</evidence>
<sequence length="109" mass="11818">MLRCRFLMRPMKRGCNIWQIMVGSSLLLENVRGVGLKSGLKVRKDKENKTLARSVLVHVGVASPGISGIDNSTLEFPRGVEGGEILRSIASVEGSASPNLECYGDECIN</sequence>
<accession>A0ABR2F0S7</accession>